<comment type="caution">
    <text evidence="6">The sequence shown here is derived from an EMBL/GenBank/DDBJ whole genome shotgun (WGS) entry which is preliminary data.</text>
</comment>
<keyword evidence="1" id="KW-0430">Lectin</keyword>
<dbReference type="GO" id="GO:0030246">
    <property type="term" value="F:carbohydrate binding"/>
    <property type="evidence" value="ECO:0007669"/>
    <property type="project" value="UniProtKB-KW"/>
</dbReference>
<dbReference type="Pfam" id="PF00059">
    <property type="entry name" value="Lectin_C"/>
    <property type="match status" value="1"/>
</dbReference>
<dbReference type="PROSITE" id="PS00615">
    <property type="entry name" value="C_TYPE_LECTIN_1"/>
    <property type="match status" value="1"/>
</dbReference>
<dbReference type="InterPro" id="IPR050111">
    <property type="entry name" value="C-type_lectin/snaclec_domain"/>
</dbReference>
<dbReference type="InterPro" id="IPR016186">
    <property type="entry name" value="C-type_lectin-like/link_sf"/>
</dbReference>
<keyword evidence="4" id="KW-1133">Transmembrane helix</keyword>
<dbReference type="SUPFAM" id="SSF56436">
    <property type="entry name" value="C-type lectin-like"/>
    <property type="match status" value="1"/>
</dbReference>
<evidence type="ECO:0000259" key="5">
    <source>
        <dbReference type="PROSITE" id="PS50041"/>
    </source>
</evidence>
<dbReference type="InterPro" id="IPR001304">
    <property type="entry name" value="C-type_lectin-like"/>
</dbReference>
<evidence type="ECO:0000256" key="1">
    <source>
        <dbReference type="ARBA" id="ARBA00022734"/>
    </source>
</evidence>
<feature type="coiled-coil region" evidence="3">
    <location>
        <begin position="276"/>
        <end position="331"/>
    </location>
</feature>
<feature type="domain" description="C-type lectin" evidence="5">
    <location>
        <begin position="340"/>
        <end position="458"/>
    </location>
</feature>
<dbReference type="PANTHER" id="PTHR22803">
    <property type="entry name" value="MANNOSE, PHOSPHOLIPASE, LECTIN RECEPTOR RELATED"/>
    <property type="match status" value="1"/>
</dbReference>
<keyword evidence="7" id="KW-1185">Reference proteome</keyword>
<evidence type="ECO:0000313" key="7">
    <source>
        <dbReference type="Proteomes" id="UP001488805"/>
    </source>
</evidence>
<keyword evidence="3" id="KW-0175">Coiled coil</keyword>
<dbReference type="Proteomes" id="UP001488805">
    <property type="component" value="Unassembled WGS sequence"/>
</dbReference>
<feature type="transmembrane region" description="Helical" evidence="4">
    <location>
        <begin position="46"/>
        <end position="64"/>
    </location>
</feature>
<dbReference type="Gene3D" id="3.10.100.10">
    <property type="entry name" value="Mannose-Binding Protein A, subunit A"/>
    <property type="match status" value="1"/>
</dbReference>
<proteinExistence type="predicted"/>
<accession>A0AAW1FZ45</accession>
<dbReference type="CDD" id="cd03590">
    <property type="entry name" value="CLECT_DC-SIGN_like"/>
    <property type="match status" value="1"/>
</dbReference>
<dbReference type="Gene3D" id="1.20.5.400">
    <property type="match status" value="1"/>
</dbReference>
<sequence>MTVEYRSSTVTNMDVDNSNVGYRQLLGDGSNLRYSVYALRNSPFKAATAVLGLLCALLMLGIIGQSVNYRNVEQGYQNNLKAASIEKEKVQENLKKVQNDVKKLETSRSQLEQTNKVLSTRKDQIQTNIRLLTENRNALQLSQITLKASNTAFSKEIEELKADIDLLQNNSNAVSTAKGLLQDRYDSVLKRKNEVQASFESVTKDKNNLQNKLNNVTRSREHLQLSYNDLIQKVEHLEVRYNVSSSEKEKLESSHQILNTSKHTLQESCNLLSNAADELHVSYAALLQEKEELESSCKNAIVERDQLKAKNDNLTAEQAELERLKKIASAKKCPTGWTRSEYSCYFTSVGKSNWTLGRDYCQSKGADLAVIKSQEEMLFINGLYASDKEVWIGLTDGGIEGQWKWVDGTPMTTTFWGKDQPNSFDGRNQDCVEFWHSAKGKGTWNDEMCNIQQQFICEM</sequence>
<keyword evidence="4" id="KW-0472">Membrane</keyword>
<dbReference type="InterPro" id="IPR018378">
    <property type="entry name" value="C-type_lectin_CS"/>
</dbReference>
<organism evidence="6 7">
    <name type="scientific">Zoarces viviparus</name>
    <name type="common">Viviparous eelpout</name>
    <name type="synonym">Blennius viviparus</name>
    <dbReference type="NCBI Taxonomy" id="48416"/>
    <lineage>
        <taxon>Eukaryota</taxon>
        <taxon>Metazoa</taxon>
        <taxon>Chordata</taxon>
        <taxon>Craniata</taxon>
        <taxon>Vertebrata</taxon>
        <taxon>Euteleostomi</taxon>
        <taxon>Actinopterygii</taxon>
        <taxon>Neopterygii</taxon>
        <taxon>Teleostei</taxon>
        <taxon>Neoteleostei</taxon>
        <taxon>Acanthomorphata</taxon>
        <taxon>Eupercaria</taxon>
        <taxon>Perciformes</taxon>
        <taxon>Cottioidei</taxon>
        <taxon>Zoarcales</taxon>
        <taxon>Zoarcidae</taxon>
        <taxon>Zoarcinae</taxon>
        <taxon>Zoarces</taxon>
    </lineage>
</organism>
<evidence type="ECO:0000256" key="3">
    <source>
        <dbReference type="SAM" id="Coils"/>
    </source>
</evidence>
<protein>
    <recommendedName>
        <fullName evidence="5">C-type lectin domain-containing protein</fullName>
    </recommendedName>
</protein>
<feature type="coiled-coil region" evidence="3">
    <location>
        <begin position="73"/>
        <end position="240"/>
    </location>
</feature>
<dbReference type="InterPro" id="IPR016187">
    <property type="entry name" value="CTDL_fold"/>
</dbReference>
<name>A0AAW1FZ45_ZOAVI</name>
<evidence type="ECO:0000313" key="6">
    <source>
        <dbReference type="EMBL" id="KAK9539633.1"/>
    </source>
</evidence>
<reference evidence="6 7" key="1">
    <citation type="journal article" date="2024" name="Genome Biol. Evol.">
        <title>Chromosome-level genome assembly of the viviparous eelpout Zoarces viviparus.</title>
        <authorList>
            <person name="Fuhrmann N."/>
            <person name="Brasseur M.V."/>
            <person name="Bakowski C.E."/>
            <person name="Podsiadlowski L."/>
            <person name="Prost S."/>
            <person name="Krehenwinkel H."/>
            <person name="Mayer C."/>
        </authorList>
    </citation>
    <scope>NUCLEOTIDE SEQUENCE [LARGE SCALE GENOMIC DNA]</scope>
    <source>
        <strain evidence="6">NO-MEL_2022_Ind0_liver</strain>
    </source>
</reference>
<dbReference type="Gene3D" id="1.20.5.1000">
    <property type="entry name" value="arf6 gtpase in complex with a specific effector, jip4"/>
    <property type="match status" value="1"/>
</dbReference>
<dbReference type="SMART" id="SM00034">
    <property type="entry name" value="CLECT"/>
    <property type="match status" value="1"/>
</dbReference>
<dbReference type="EMBL" id="JBCEZU010000013">
    <property type="protein sequence ID" value="KAK9539633.1"/>
    <property type="molecule type" value="Genomic_DNA"/>
</dbReference>
<keyword evidence="4" id="KW-0812">Transmembrane</keyword>
<evidence type="ECO:0000256" key="4">
    <source>
        <dbReference type="SAM" id="Phobius"/>
    </source>
</evidence>
<evidence type="ECO:0000256" key="2">
    <source>
        <dbReference type="ARBA" id="ARBA00023157"/>
    </source>
</evidence>
<dbReference type="AlphaFoldDB" id="A0AAW1FZ45"/>
<dbReference type="PROSITE" id="PS50041">
    <property type="entry name" value="C_TYPE_LECTIN_2"/>
    <property type="match status" value="1"/>
</dbReference>
<dbReference type="InterPro" id="IPR033989">
    <property type="entry name" value="CD209-like_CTLD"/>
</dbReference>
<keyword evidence="2" id="KW-1015">Disulfide bond</keyword>
<gene>
    <name evidence="6" type="ORF">VZT92_002137</name>
</gene>